<reference evidence="3" key="1">
    <citation type="submission" date="2024-06" db="EMBL/GenBank/DDBJ databases">
        <authorList>
            <person name="Ryan C."/>
        </authorList>
    </citation>
    <scope>NUCLEOTIDE SEQUENCE [LARGE SCALE GENOMIC DNA]</scope>
</reference>
<feature type="transmembrane region" description="Helical" evidence="1">
    <location>
        <begin position="152"/>
        <end position="173"/>
    </location>
</feature>
<keyword evidence="1" id="KW-0812">Transmembrane</keyword>
<name>A0ABC9BXB5_9POAL</name>
<dbReference type="AlphaFoldDB" id="A0ABC9BXB5"/>
<organism evidence="2 3">
    <name type="scientific">Urochloa decumbens</name>
    <dbReference type="NCBI Taxonomy" id="240449"/>
    <lineage>
        <taxon>Eukaryota</taxon>
        <taxon>Viridiplantae</taxon>
        <taxon>Streptophyta</taxon>
        <taxon>Embryophyta</taxon>
        <taxon>Tracheophyta</taxon>
        <taxon>Spermatophyta</taxon>
        <taxon>Magnoliopsida</taxon>
        <taxon>Liliopsida</taxon>
        <taxon>Poales</taxon>
        <taxon>Poaceae</taxon>
        <taxon>PACMAD clade</taxon>
        <taxon>Panicoideae</taxon>
        <taxon>Panicodae</taxon>
        <taxon>Paniceae</taxon>
        <taxon>Melinidinae</taxon>
        <taxon>Urochloa</taxon>
    </lineage>
</organism>
<gene>
    <name evidence="2" type="ORF">URODEC1_LOCUS68784</name>
</gene>
<accession>A0ABC9BXB5</accession>
<sequence>MAAYKNSDGYGSALLSSGTTAHRRIDDEEAARSLYRDARTAAPAPTNKNNGGAPYVFSGERAATKNKDDAAAVEPAAAYYNYNSGVVAGEAFPLVSKVLCDNKTSLPGVAVGEGRKGAGAFTERLRRGLPVIGISAASLAVAGLAAGEPTPAAAFGLFLMLIAGLSAVTIRALRD</sequence>
<evidence type="ECO:0000313" key="3">
    <source>
        <dbReference type="Proteomes" id="UP001497457"/>
    </source>
</evidence>
<dbReference type="Proteomes" id="UP001497457">
    <property type="component" value="Chromosome 27b"/>
</dbReference>
<evidence type="ECO:0000313" key="2">
    <source>
        <dbReference type="EMBL" id="CAL5008010.1"/>
    </source>
</evidence>
<feature type="transmembrane region" description="Helical" evidence="1">
    <location>
        <begin position="128"/>
        <end position="146"/>
    </location>
</feature>
<reference evidence="2 3" key="2">
    <citation type="submission" date="2024-10" db="EMBL/GenBank/DDBJ databases">
        <authorList>
            <person name="Ryan C."/>
        </authorList>
    </citation>
    <scope>NUCLEOTIDE SEQUENCE [LARGE SCALE GENOMIC DNA]</scope>
</reference>
<keyword evidence="3" id="KW-1185">Reference proteome</keyword>
<evidence type="ECO:0000256" key="1">
    <source>
        <dbReference type="SAM" id="Phobius"/>
    </source>
</evidence>
<protein>
    <submittedName>
        <fullName evidence="2">Uncharacterized protein</fullName>
    </submittedName>
</protein>
<proteinExistence type="predicted"/>
<dbReference type="EMBL" id="OZ075137">
    <property type="protein sequence ID" value="CAL5008010.1"/>
    <property type="molecule type" value="Genomic_DNA"/>
</dbReference>
<keyword evidence="1" id="KW-1133">Transmembrane helix</keyword>
<keyword evidence="1" id="KW-0472">Membrane</keyword>